<evidence type="ECO:0000256" key="2">
    <source>
        <dbReference type="ARBA" id="ARBA00022737"/>
    </source>
</evidence>
<keyword evidence="3" id="KW-0106">Calcium</keyword>
<dbReference type="SUPFAM" id="SSF47473">
    <property type="entry name" value="EF-hand"/>
    <property type="match status" value="1"/>
</dbReference>
<dbReference type="EMBL" id="CAKOAT010060599">
    <property type="protein sequence ID" value="CAH8305072.1"/>
    <property type="molecule type" value="Genomic_DNA"/>
</dbReference>
<reference evidence="5 6" key="1">
    <citation type="submission" date="2022-03" db="EMBL/GenBank/DDBJ databases">
        <authorList>
            <person name="Macdonald S."/>
            <person name="Ahmed S."/>
            <person name="Newling K."/>
        </authorList>
    </citation>
    <scope>NUCLEOTIDE SEQUENCE [LARGE SCALE GENOMIC DNA]</scope>
</reference>
<evidence type="ECO:0000256" key="3">
    <source>
        <dbReference type="ARBA" id="ARBA00022837"/>
    </source>
</evidence>
<evidence type="ECO:0000313" key="5">
    <source>
        <dbReference type="EMBL" id="CAH8305072.1"/>
    </source>
</evidence>
<evidence type="ECO:0000313" key="6">
    <source>
        <dbReference type="Proteomes" id="UP001642260"/>
    </source>
</evidence>
<dbReference type="PROSITE" id="PS00018">
    <property type="entry name" value="EF_HAND_1"/>
    <property type="match status" value="3"/>
</dbReference>
<protein>
    <recommendedName>
        <fullName evidence="4">EF-hand domain-containing protein</fullName>
    </recommendedName>
</protein>
<dbReference type="Pfam" id="PF13499">
    <property type="entry name" value="EF-hand_7"/>
    <property type="match status" value="2"/>
</dbReference>
<dbReference type="InterPro" id="IPR018247">
    <property type="entry name" value="EF_Hand_1_Ca_BS"/>
</dbReference>
<accession>A0ABC8IWN6</accession>
<dbReference type="PANTHER" id="PTHR10891">
    <property type="entry name" value="EF-HAND CALCIUM-BINDING DOMAIN CONTAINING PROTEIN"/>
    <property type="match status" value="1"/>
</dbReference>
<dbReference type="InterPro" id="IPR039647">
    <property type="entry name" value="EF_hand_pair_protein_CML-like"/>
</dbReference>
<dbReference type="Gene3D" id="1.10.238.10">
    <property type="entry name" value="EF-hand"/>
    <property type="match status" value="2"/>
</dbReference>
<dbReference type="PROSITE" id="PS50222">
    <property type="entry name" value="EF_HAND_2"/>
    <property type="match status" value="3"/>
</dbReference>
<name>A0ABC8IWN6_ERUVS</name>
<dbReference type="Proteomes" id="UP001642260">
    <property type="component" value="Unassembled WGS sequence"/>
</dbReference>
<dbReference type="InterPro" id="IPR002048">
    <property type="entry name" value="EF_hand_dom"/>
</dbReference>
<dbReference type="SMART" id="SM00054">
    <property type="entry name" value="EFh"/>
    <property type="match status" value="4"/>
</dbReference>
<feature type="domain" description="EF-hand" evidence="4">
    <location>
        <begin position="67"/>
        <end position="102"/>
    </location>
</feature>
<feature type="domain" description="EF-hand" evidence="4">
    <location>
        <begin position="104"/>
        <end position="139"/>
    </location>
</feature>
<dbReference type="AlphaFoldDB" id="A0ABC8IWN6"/>
<dbReference type="GO" id="GO:0046872">
    <property type="term" value="F:metal ion binding"/>
    <property type="evidence" value="ECO:0007669"/>
    <property type="project" value="UniProtKB-KW"/>
</dbReference>
<gene>
    <name evidence="5" type="ORF">ERUC_LOCUS3767</name>
</gene>
<keyword evidence="2" id="KW-0677">Repeat</keyword>
<comment type="caution">
    <text evidence="5">The sequence shown here is derived from an EMBL/GenBank/DDBJ whole genome shotgun (WGS) entry which is preliminary data.</text>
</comment>
<dbReference type="InterPro" id="IPR011992">
    <property type="entry name" value="EF-hand-dom_pair"/>
</dbReference>
<dbReference type="FunFam" id="1.10.238.10:FF:000003">
    <property type="entry name" value="Calmodulin A"/>
    <property type="match status" value="1"/>
</dbReference>
<evidence type="ECO:0000259" key="4">
    <source>
        <dbReference type="PROSITE" id="PS50222"/>
    </source>
</evidence>
<evidence type="ECO:0000256" key="1">
    <source>
        <dbReference type="ARBA" id="ARBA00022723"/>
    </source>
</evidence>
<sequence length="143" mass="16799">MSSYIERFERIDKNKDGKISCDEFSPEFRTIFPTMSSEETDMMFKEVDVDCDGQIDVTEFFKSLMIGKEAVEKQLFDRYDIDRDGKISPGEVHDACKYVFGEKKSMEECARLVDDFDTDKDGFVSFEEFKTMLDSDKVLQWFF</sequence>
<proteinExistence type="predicted"/>
<dbReference type="CDD" id="cd00051">
    <property type="entry name" value="EFh"/>
    <property type="match status" value="1"/>
</dbReference>
<feature type="domain" description="EF-hand" evidence="4">
    <location>
        <begin position="1"/>
        <end position="34"/>
    </location>
</feature>
<organism evidence="5 6">
    <name type="scientific">Eruca vesicaria subsp. sativa</name>
    <name type="common">Garden rocket</name>
    <name type="synonym">Eruca sativa</name>
    <dbReference type="NCBI Taxonomy" id="29727"/>
    <lineage>
        <taxon>Eukaryota</taxon>
        <taxon>Viridiplantae</taxon>
        <taxon>Streptophyta</taxon>
        <taxon>Embryophyta</taxon>
        <taxon>Tracheophyta</taxon>
        <taxon>Spermatophyta</taxon>
        <taxon>Magnoliopsida</taxon>
        <taxon>eudicotyledons</taxon>
        <taxon>Gunneridae</taxon>
        <taxon>Pentapetalae</taxon>
        <taxon>rosids</taxon>
        <taxon>malvids</taxon>
        <taxon>Brassicales</taxon>
        <taxon>Brassicaceae</taxon>
        <taxon>Brassiceae</taxon>
        <taxon>Eruca</taxon>
    </lineage>
</organism>
<keyword evidence="6" id="KW-1185">Reference proteome</keyword>
<keyword evidence="1" id="KW-0479">Metal-binding</keyword>